<reference evidence="1 2" key="1">
    <citation type="submission" date="2020-08" db="EMBL/GenBank/DDBJ databases">
        <title>Sequencing the genomes of 1000 actinobacteria strains.</title>
        <authorList>
            <person name="Klenk H.-P."/>
        </authorList>
    </citation>
    <scope>NUCLEOTIDE SEQUENCE [LARGE SCALE GENOMIC DNA]</scope>
    <source>
        <strain evidence="1 2">DSM 43582</strain>
    </source>
</reference>
<name>A0A7W9UHA8_9NOCA</name>
<dbReference type="NCBIfam" id="TIGR04342">
    <property type="entry name" value="EXLDI"/>
    <property type="match status" value="1"/>
</dbReference>
<dbReference type="RefSeq" id="WP_051161004.1">
    <property type="nucleotide sequence ID" value="NZ_JACHIT010000001.1"/>
</dbReference>
<protein>
    <submittedName>
        <fullName evidence="1">EXLDI family protein</fullName>
    </submittedName>
</protein>
<comment type="caution">
    <text evidence="1">The sequence shown here is derived from an EMBL/GenBank/DDBJ whole genome shotgun (WGS) entry which is preliminary data.</text>
</comment>
<dbReference type="EMBL" id="JACHIT010000001">
    <property type="protein sequence ID" value="MBB5912932.1"/>
    <property type="molecule type" value="Genomic_DNA"/>
</dbReference>
<dbReference type="InterPro" id="IPR027580">
    <property type="entry name" value="EXLDI"/>
</dbReference>
<dbReference type="Proteomes" id="UP000540412">
    <property type="component" value="Unassembled WGS sequence"/>
</dbReference>
<accession>A0A7W9UHA8</accession>
<evidence type="ECO:0000313" key="1">
    <source>
        <dbReference type="EMBL" id="MBB5912932.1"/>
    </source>
</evidence>
<dbReference type="AlphaFoldDB" id="A0A7W9UHA8"/>
<gene>
    <name evidence="1" type="ORF">BJY24_001799</name>
</gene>
<proteinExistence type="predicted"/>
<organism evidence="1 2">
    <name type="scientific">Nocardia transvalensis</name>
    <dbReference type="NCBI Taxonomy" id="37333"/>
    <lineage>
        <taxon>Bacteria</taxon>
        <taxon>Bacillati</taxon>
        <taxon>Actinomycetota</taxon>
        <taxon>Actinomycetes</taxon>
        <taxon>Mycobacteriales</taxon>
        <taxon>Nocardiaceae</taxon>
        <taxon>Nocardia</taxon>
    </lineage>
</organism>
<keyword evidence="2" id="KW-1185">Reference proteome</keyword>
<evidence type="ECO:0000313" key="2">
    <source>
        <dbReference type="Proteomes" id="UP000540412"/>
    </source>
</evidence>
<sequence>MTTDPHSDEDTRAAVAEYDGLEEISLKDGPGGLRVKRFAGRYLAEAREVAKTGFEVTRVYRSRKGKFVIQRQQSDWSDLSTMATLAADWKNEWKNWRGLLGGAGDRNWGDFTVEIVDSLDDLRPAVAPKLYRRVVAAVEQPRAEDLDI</sequence>